<keyword evidence="1" id="KW-1133">Transmembrane helix</keyword>
<evidence type="ECO:0000256" key="1">
    <source>
        <dbReference type="SAM" id="Phobius"/>
    </source>
</evidence>
<dbReference type="EMBL" id="PPWZ01000064">
    <property type="protein sequence ID" value="POH36312.1"/>
    <property type="molecule type" value="Genomic_DNA"/>
</dbReference>
<comment type="caution">
    <text evidence="2">The sequence shown here is derived from an EMBL/GenBank/DDBJ whole genome shotgun (WGS) entry which is preliminary data.</text>
</comment>
<sequence>MALQKIMKRNYWKYAFIALVAIIVVGLGIVGTKVFSSSSENYQVSSSIANQNSKVFTVNMNKEEANKMAQYYLKNTLNDGKTDYQLILKNDAELTGSIKFLGAKIHFTILMQPYAKTNGDVLLKAKEMKIGSLSLPISFVMNYIKNSFKTPEWVSIDGNSKTILLKFTKFTTKEGYGIRAKNIDLKNNKLSFEVMNSKITDNQ</sequence>
<gene>
    <name evidence="2" type="ORF">C2R26_09005</name>
</gene>
<organism evidence="2">
    <name type="scientific">Companilactobacillus formosensis</name>
    <dbReference type="NCBI Taxonomy" id="1617889"/>
    <lineage>
        <taxon>Bacteria</taxon>
        <taxon>Bacillati</taxon>
        <taxon>Bacillota</taxon>
        <taxon>Bacilli</taxon>
        <taxon>Lactobacillales</taxon>
        <taxon>Lactobacillaceae</taxon>
        <taxon>Companilactobacillus</taxon>
    </lineage>
</organism>
<accession>A0A2P4R505</accession>
<dbReference type="AlphaFoldDB" id="A0A2P4R505"/>
<evidence type="ECO:0000313" key="2">
    <source>
        <dbReference type="EMBL" id="POH36312.1"/>
    </source>
</evidence>
<dbReference type="InterPro" id="IPR018672">
    <property type="entry name" value="DUF2140"/>
</dbReference>
<keyword evidence="1" id="KW-0472">Membrane</keyword>
<name>A0A2P4R505_9LACO</name>
<keyword evidence="1" id="KW-0812">Transmembrane</keyword>
<reference evidence="2" key="1">
    <citation type="submission" date="2018-01" db="EMBL/GenBank/DDBJ databases">
        <title>Genome sequnecing of Lactobacillus formosensis KACC 18721.</title>
        <authorList>
            <person name="Kim S.-J."/>
            <person name="Heo J."/>
        </authorList>
    </citation>
    <scope>NUCLEOTIDE SEQUENCE</scope>
    <source>
        <strain evidence="2">KACC 18721</strain>
    </source>
</reference>
<proteinExistence type="predicted"/>
<dbReference type="Pfam" id="PF09911">
    <property type="entry name" value="DUF2140"/>
    <property type="match status" value="1"/>
</dbReference>
<feature type="transmembrane region" description="Helical" evidence="1">
    <location>
        <begin position="12"/>
        <end position="31"/>
    </location>
</feature>
<protein>
    <submittedName>
        <fullName evidence="2">DUF2140 domain-containing protein</fullName>
    </submittedName>
</protein>